<feature type="region of interest" description="Disordered" evidence="1">
    <location>
        <begin position="25"/>
        <end position="47"/>
    </location>
</feature>
<reference evidence="3 4" key="1">
    <citation type="submission" date="2013-01" db="EMBL/GenBank/DDBJ databases">
        <authorList>
            <person name="Fiebig A."/>
            <person name="Goeker M."/>
            <person name="Klenk H.-P.P."/>
        </authorList>
    </citation>
    <scope>NUCLEOTIDE SEQUENCE [LARGE SCALE GENOMIC DNA]</scope>
    <source>
        <strain evidence="3 4">DSM 24838</strain>
    </source>
</reference>
<name>A0A0D0NSK5_9RHOB</name>
<dbReference type="Proteomes" id="UP000035100">
    <property type="component" value="Unassembled WGS sequence"/>
</dbReference>
<sequence>MNHLTTAFAATLMALPTFAPAPAAAQDWTQPDWGDQQTEQAERNRRTGQIIAGAAVLGILGLALRNQRDDEDDEDRARHDDRWDDAWDDRGRRDDFGRWDGHDPRWNDWAEPRGRGQFLPTSCLRRFETRRGDLPLFDSDCLNREVRHARDLPLDCAVTVRSEGRFVSGFDPNCLTDRGYRIANRD</sequence>
<accession>A0A0D0NSK5</accession>
<dbReference type="RefSeq" id="WP_018303779.1">
    <property type="nucleotide sequence ID" value="NZ_KB902304.1"/>
</dbReference>
<dbReference type="STRING" id="1123501.Wenmar_00559"/>
<evidence type="ECO:0000256" key="1">
    <source>
        <dbReference type="SAM" id="MobiDB-lite"/>
    </source>
</evidence>
<organism evidence="3 4">
    <name type="scientific">Wenxinia marina DSM 24838</name>
    <dbReference type="NCBI Taxonomy" id="1123501"/>
    <lineage>
        <taxon>Bacteria</taxon>
        <taxon>Pseudomonadati</taxon>
        <taxon>Pseudomonadota</taxon>
        <taxon>Alphaproteobacteria</taxon>
        <taxon>Rhodobacterales</taxon>
        <taxon>Roseobacteraceae</taxon>
        <taxon>Wenxinia</taxon>
    </lineage>
</organism>
<dbReference type="AlphaFoldDB" id="A0A0D0NSK5"/>
<protein>
    <submittedName>
        <fullName evidence="3">Uncharacterized protein</fullName>
    </submittedName>
</protein>
<keyword evidence="2" id="KW-0732">Signal</keyword>
<proteinExistence type="predicted"/>
<evidence type="ECO:0000256" key="2">
    <source>
        <dbReference type="SAM" id="SignalP"/>
    </source>
</evidence>
<evidence type="ECO:0000313" key="4">
    <source>
        <dbReference type="Proteomes" id="UP000035100"/>
    </source>
</evidence>
<comment type="caution">
    <text evidence="3">The sequence shown here is derived from an EMBL/GenBank/DDBJ whole genome shotgun (WGS) entry which is preliminary data.</text>
</comment>
<gene>
    <name evidence="3" type="ORF">Wenmar_00559</name>
</gene>
<evidence type="ECO:0000313" key="3">
    <source>
        <dbReference type="EMBL" id="KIQ71180.1"/>
    </source>
</evidence>
<feature type="chain" id="PRO_5002217703" evidence="2">
    <location>
        <begin position="26"/>
        <end position="186"/>
    </location>
</feature>
<feature type="signal peptide" evidence="2">
    <location>
        <begin position="1"/>
        <end position="25"/>
    </location>
</feature>
<keyword evidence="4" id="KW-1185">Reference proteome</keyword>
<dbReference type="EMBL" id="AONG01000003">
    <property type="protein sequence ID" value="KIQ71180.1"/>
    <property type="molecule type" value="Genomic_DNA"/>
</dbReference>
<dbReference type="OrthoDB" id="7876829at2"/>